<gene>
    <name evidence="2" type="ORF">LUA448_LOCUS690</name>
</gene>
<reference evidence="2" key="1">
    <citation type="submission" date="2021-02" db="EMBL/GenBank/DDBJ databases">
        <authorList>
            <person name="Nowell W R."/>
        </authorList>
    </citation>
    <scope>NUCLEOTIDE SEQUENCE</scope>
</reference>
<name>A0A817PRA6_9BILA</name>
<evidence type="ECO:0000313" key="2">
    <source>
        <dbReference type="EMBL" id="CAF3176152.1"/>
    </source>
</evidence>
<dbReference type="EMBL" id="CAJNYD010000014">
    <property type="protein sequence ID" value="CAF3176152.1"/>
    <property type="molecule type" value="Genomic_DNA"/>
</dbReference>
<feature type="compositionally biased region" description="Basic residues" evidence="1">
    <location>
        <begin position="96"/>
        <end position="107"/>
    </location>
</feature>
<dbReference type="AlphaFoldDB" id="A0A817PRA6"/>
<feature type="region of interest" description="Disordered" evidence="1">
    <location>
        <begin position="73"/>
        <end position="107"/>
    </location>
</feature>
<evidence type="ECO:0000313" key="3">
    <source>
        <dbReference type="Proteomes" id="UP000663833"/>
    </source>
</evidence>
<comment type="caution">
    <text evidence="2">The sequence shown here is derived from an EMBL/GenBank/DDBJ whole genome shotgun (WGS) entry which is preliminary data.</text>
</comment>
<sequence>MQQNLETFEQTFNAARIFESVLIQVEWVSSILINRIGSRLWSVKVEEQIWRRHENQIRQRYWSTDDDLIVTHQSTESADCDDDSSSFSPSDQQSKVLRRSSRSRKPVHCLIEQI</sequence>
<evidence type="ECO:0000256" key="1">
    <source>
        <dbReference type="SAM" id="MobiDB-lite"/>
    </source>
</evidence>
<proteinExistence type="predicted"/>
<feature type="compositionally biased region" description="Low complexity" evidence="1">
    <location>
        <begin position="85"/>
        <end position="94"/>
    </location>
</feature>
<accession>A0A817PRA6</accession>
<organism evidence="2 3">
    <name type="scientific">Rotaria socialis</name>
    <dbReference type="NCBI Taxonomy" id="392032"/>
    <lineage>
        <taxon>Eukaryota</taxon>
        <taxon>Metazoa</taxon>
        <taxon>Spiralia</taxon>
        <taxon>Gnathifera</taxon>
        <taxon>Rotifera</taxon>
        <taxon>Eurotatoria</taxon>
        <taxon>Bdelloidea</taxon>
        <taxon>Philodinida</taxon>
        <taxon>Philodinidae</taxon>
        <taxon>Rotaria</taxon>
    </lineage>
</organism>
<protein>
    <submittedName>
        <fullName evidence="2">Uncharacterized protein</fullName>
    </submittedName>
</protein>
<dbReference type="Proteomes" id="UP000663833">
    <property type="component" value="Unassembled WGS sequence"/>
</dbReference>